<dbReference type="Proteomes" id="UP000663193">
    <property type="component" value="Chromosome 22"/>
</dbReference>
<dbReference type="AlphaFoldDB" id="A0A7U2ICX9"/>
<dbReference type="EMBL" id="CP069044">
    <property type="protein sequence ID" value="QRD07541.1"/>
    <property type="molecule type" value="Genomic_DNA"/>
</dbReference>
<protein>
    <submittedName>
        <fullName evidence="1">Uncharacterized protein</fullName>
    </submittedName>
</protein>
<sequence length="91" mass="10238">MEIESCCRSENSQALRPVVPPHVLDGAWCLQQRRTGQEVFIRAPNPPQSAQRCDTSFHYAPRYLALRLKGSMLEKRNDGLLGLPLSGVYVI</sequence>
<keyword evidence="2" id="KW-1185">Reference proteome</keyword>
<evidence type="ECO:0000313" key="1">
    <source>
        <dbReference type="EMBL" id="QRD07541.1"/>
    </source>
</evidence>
<evidence type="ECO:0000313" key="2">
    <source>
        <dbReference type="Proteomes" id="UP000663193"/>
    </source>
</evidence>
<reference evidence="2" key="1">
    <citation type="journal article" date="2021" name="BMC Genomics">
        <title>Chromosome-level genome assembly and manually-curated proteome of model necrotroph Parastagonospora nodorum Sn15 reveals a genome-wide trove of candidate effector homologs, and redundancy of virulence-related functions within an accessory chromosome.</title>
        <authorList>
            <person name="Bertazzoni S."/>
            <person name="Jones D.A.B."/>
            <person name="Phan H.T."/>
            <person name="Tan K.-C."/>
            <person name="Hane J.K."/>
        </authorList>
    </citation>
    <scope>NUCLEOTIDE SEQUENCE [LARGE SCALE GENOMIC DNA]</scope>
    <source>
        <strain evidence="2">SN15 / ATCC MYA-4574 / FGSC 10173)</strain>
    </source>
</reference>
<proteinExistence type="predicted"/>
<organism evidence="1 2">
    <name type="scientific">Phaeosphaeria nodorum (strain SN15 / ATCC MYA-4574 / FGSC 10173)</name>
    <name type="common">Glume blotch fungus</name>
    <name type="synonym">Parastagonospora nodorum</name>
    <dbReference type="NCBI Taxonomy" id="321614"/>
    <lineage>
        <taxon>Eukaryota</taxon>
        <taxon>Fungi</taxon>
        <taxon>Dikarya</taxon>
        <taxon>Ascomycota</taxon>
        <taxon>Pezizomycotina</taxon>
        <taxon>Dothideomycetes</taxon>
        <taxon>Pleosporomycetidae</taxon>
        <taxon>Pleosporales</taxon>
        <taxon>Pleosporineae</taxon>
        <taxon>Phaeosphaeriaceae</taxon>
        <taxon>Parastagonospora</taxon>
    </lineage>
</organism>
<gene>
    <name evidence="1" type="ORF">JI435_424550</name>
</gene>
<accession>A0A7U2ICX9</accession>
<name>A0A7U2ICX9_PHANO</name>
<dbReference type="VEuPathDB" id="FungiDB:JI435_424550"/>